<evidence type="ECO:0000313" key="1">
    <source>
        <dbReference type="EMBL" id="KAH7988914.1"/>
    </source>
</evidence>
<organism evidence="1 2">
    <name type="scientific">Sphaerodactylus townsendi</name>
    <dbReference type="NCBI Taxonomy" id="933632"/>
    <lineage>
        <taxon>Eukaryota</taxon>
        <taxon>Metazoa</taxon>
        <taxon>Chordata</taxon>
        <taxon>Craniata</taxon>
        <taxon>Vertebrata</taxon>
        <taxon>Euteleostomi</taxon>
        <taxon>Lepidosauria</taxon>
        <taxon>Squamata</taxon>
        <taxon>Bifurcata</taxon>
        <taxon>Gekkota</taxon>
        <taxon>Sphaerodactylidae</taxon>
        <taxon>Sphaerodactylus</taxon>
    </lineage>
</organism>
<keyword evidence="2" id="KW-1185">Reference proteome</keyword>
<dbReference type="Proteomes" id="UP000827872">
    <property type="component" value="Linkage Group LG10"/>
</dbReference>
<sequence>MESPGSLEVGWPSARSALIVSSCMAGVGLDGLCGLSQLYDSMSEFRSTNDKTFFWKEESSSAGGRLSHRWNGFKKHCLEIAIASDCKALQSSLPPPKYKIFHCK</sequence>
<evidence type="ECO:0000313" key="2">
    <source>
        <dbReference type="Proteomes" id="UP000827872"/>
    </source>
</evidence>
<gene>
    <name evidence="1" type="ORF">K3G42_023835</name>
</gene>
<protein>
    <submittedName>
        <fullName evidence="1">Uncharacterized protein</fullName>
    </submittedName>
</protein>
<proteinExistence type="predicted"/>
<reference evidence="1" key="1">
    <citation type="submission" date="2021-08" db="EMBL/GenBank/DDBJ databases">
        <title>The first chromosome-level gecko genome reveals the dynamic sex chromosomes of Neotropical dwarf geckos (Sphaerodactylidae: Sphaerodactylus).</title>
        <authorList>
            <person name="Pinto B.J."/>
            <person name="Keating S.E."/>
            <person name="Gamble T."/>
        </authorList>
    </citation>
    <scope>NUCLEOTIDE SEQUENCE</scope>
    <source>
        <strain evidence="1">TG3544</strain>
    </source>
</reference>
<dbReference type="EMBL" id="CM037623">
    <property type="protein sequence ID" value="KAH7988914.1"/>
    <property type="molecule type" value="Genomic_DNA"/>
</dbReference>
<accession>A0ACB8E8Z8</accession>
<comment type="caution">
    <text evidence="1">The sequence shown here is derived from an EMBL/GenBank/DDBJ whole genome shotgun (WGS) entry which is preliminary data.</text>
</comment>
<name>A0ACB8E8Z8_9SAUR</name>